<dbReference type="AlphaFoldDB" id="M2WMB0"/>
<reference evidence="2 3" key="2">
    <citation type="journal article" date="2012" name="PLoS Pathog.">
        <title>Diverse lifestyles and strategies of plant pathogenesis encoded in the genomes of eighteen Dothideomycetes fungi.</title>
        <authorList>
            <person name="Ohm R.A."/>
            <person name="Feau N."/>
            <person name="Henrissat B."/>
            <person name="Schoch C.L."/>
            <person name="Horwitz B.A."/>
            <person name="Barry K.W."/>
            <person name="Condon B.J."/>
            <person name="Copeland A.C."/>
            <person name="Dhillon B."/>
            <person name="Glaser F."/>
            <person name="Hesse C.N."/>
            <person name="Kosti I."/>
            <person name="LaButti K."/>
            <person name="Lindquist E.A."/>
            <person name="Lucas S."/>
            <person name="Salamov A.A."/>
            <person name="Bradshaw R.E."/>
            <person name="Ciuffetti L."/>
            <person name="Hamelin R.C."/>
            <person name="Kema G.H.J."/>
            <person name="Lawrence C."/>
            <person name="Scott J.A."/>
            <person name="Spatafora J.W."/>
            <person name="Turgeon B.G."/>
            <person name="de Wit P.J.G.M."/>
            <person name="Zhong S."/>
            <person name="Goodwin S.B."/>
            <person name="Grigoriev I.V."/>
        </authorList>
    </citation>
    <scope>NUCLEOTIDE SEQUENCE [LARGE SCALE GENOMIC DNA]</scope>
    <source>
        <strain evidence="3">NZE10 / CBS 128990</strain>
    </source>
</reference>
<dbReference type="Proteomes" id="UP000016933">
    <property type="component" value="Unassembled WGS sequence"/>
</dbReference>
<gene>
    <name evidence="2" type="ORF">DOTSEDRAFT_72532</name>
</gene>
<evidence type="ECO:0000313" key="3">
    <source>
        <dbReference type="Proteomes" id="UP000016933"/>
    </source>
</evidence>
<name>M2WMB0_DOTSN</name>
<dbReference type="EMBL" id="KB446540">
    <property type="protein sequence ID" value="EME43178.1"/>
    <property type="molecule type" value="Genomic_DNA"/>
</dbReference>
<reference evidence="3" key="1">
    <citation type="journal article" date="2012" name="PLoS Genet.">
        <title>The genomes of the fungal plant pathogens Cladosporium fulvum and Dothistroma septosporum reveal adaptation to different hosts and lifestyles but also signatures of common ancestry.</title>
        <authorList>
            <person name="de Wit P.J.G.M."/>
            <person name="van der Burgt A."/>
            <person name="Oekmen B."/>
            <person name="Stergiopoulos I."/>
            <person name="Abd-Elsalam K.A."/>
            <person name="Aerts A.L."/>
            <person name="Bahkali A.H."/>
            <person name="Beenen H.G."/>
            <person name="Chettri P."/>
            <person name="Cox M.P."/>
            <person name="Datema E."/>
            <person name="de Vries R.P."/>
            <person name="Dhillon B."/>
            <person name="Ganley A.R."/>
            <person name="Griffiths S.A."/>
            <person name="Guo Y."/>
            <person name="Hamelin R.C."/>
            <person name="Henrissat B."/>
            <person name="Kabir M.S."/>
            <person name="Jashni M.K."/>
            <person name="Kema G."/>
            <person name="Klaubauf S."/>
            <person name="Lapidus A."/>
            <person name="Levasseur A."/>
            <person name="Lindquist E."/>
            <person name="Mehrabi R."/>
            <person name="Ohm R.A."/>
            <person name="Owen T.J."/>
            <person name="Salamov A."/>
            <person name="Schwelm A."/>
            <person name="Schijlen E."/>
            <person name="Sun H."/>
            <person name="van den Burg H.A."/>
            <person name="van Ham R.C.H.J."/>
            <person name="Zhang S."/>
            <person name="Goodwin S.B."/>
            <person name="Grigoriev I.V."/>
            <person name="Collemare J."/>
            <person name="Bradshaw R.E."/>
        </authorList>
    </citation>
    <scope>NUCLEOTIDE SEQUENCE [LARGE SCALE GENOMIC DNA]</scope>
    <source>
        <strain evidence="3">NZE10 / CBS 128990</strain>
    </source>
</reference>
<proteinExistence type="predicted"/>
<dbReference type="OrthoDB" id="4158258at2759"/>
<dbReference type="OMA" id="PLHTILC"/>
<sequence length="221" mass="24989">MAHFFYLPPPVPPGYFGKKRTQSMPLPQPPQALIDISEDDETTSPGGRNDSIFSNASTPQAQMDHDPARRDSALAAHRDHKIFNAAPSGVRTRSIGGFGNSGVVFERDAPPTDDDVIIVTVRLSNKFRKSSVDGASDLPSRPPARSFFRRLSTRMSDHWDTAAEKEQRYKAIKMPRGEYKRHFARDREGNYAGTEPEREWDEQTLEQYRAYQDVPLHTILC</sequence>
<keyword evidence="3" id="KW-1185">Reference proteome</keyword>
<evidence type="ECO:0000256" key="1">
    <source>
        <dbReference type="SAM" id="MobiDB-lite"/>
    </source>
</evidence>
<dbReference type="HOGENOM" id="CLU_1422482_0_0_1"/>
<feature type="region of interest" description="Disordered" evidence="1">
    <location>
        <begin position="15"/>
        <end position="67"/>
    </location>
</feature>
<protein>
    <submittedName>
        <fullName evidence="2">Uncharacterized protein</fullName>
    </submittedName>
</protein>
<evidence type="ECO:0000313" key="2">
    <source>
        <dbReference type="EMBL" id="EME43178.1"/>
    </source>
</evidence>
<organism evidence="2 3">
    <name type="scientific">Dothistroma septosporum (strain NZE10 / CBS 128990)</name>
    <name type="common">Red band needle blight fungus</name>
    <name type="synonym">Mycosphaerella pini</name>
    <dbReference type="NCBI Taxonomy" id="675120"/>
    <lineage>
        <taxon>Eukaryota</taxon>
        <taxon>Fungi</taxon>
        <taxon>Dikarya</taxon>
        <taxon>Ascomycota</taxon>
        <taxon>Pezizomycotina</taxon>
        <taxon>Dothideomycetes</taxon>
        <taxon>Dothideomycetidae</taxon>
        <taxon>Mycosphaerellales</taxon>
        <taxon>Mycosphaerellaceae</taxon>
        <taxon>Dothistroma</taxon>
    </lineage>
</organism>
<feature type="compositionally biased region" description="Polar residues" evidence="1">
    <location>
        <begin position="43"/>
        <end position="61"/>
    </location>
</feature>
<dbReference type="eggNOG" id="ENOG502SXKZ">
    <property type="taxonomic scope" value="Eukaryota"/>
</dbReference>
<accession>M2WMB0</accession>